<dbReference type="Gene3D" id="3.20.20.80">
    <property type="entry name" value="Glycosidases"/>
    <property type="match status" value="1"/>
</dbReference>
<evidence type="ECO:0000256" key="1">
    <source>
        <dbReference type="ARBA" id="ARBA00007806"/>
    </source>
</evidence>
<dbReference type="InterPro" id="IPR030458">
    <property type="entry name" value="Glyco_hydro_31_AS"/>
</dbReference>
<keyword evidence="3 4" id="KW-0326">Glycosidase</keyword>
<dbReference type="CDD" id="cd14752">
    <property type="entry name" value="GH31_N"/>
    <property type="match status" value="1"/>
</dbReference>
<gene>
    <name evidence="8" type="primary">yicI_1</name>
    <name evidence="8" type="ORF">ERS852582_01218</name>
</gene>
<evidence type="ECO:0000256" key="4">
    <source>
        <dbReference type="RuleBase" id="RU361185"/>
    </source>
</evidence>
<dbReference type="Gene3D" id="2.60.40.4040">
    <property type="match status" value="1"/>
</dbReference>
<dbReference type="GO" id="GO:0061634">
    <property type="term" value="F:alpha-D-xyloside xylohydrolase"/>
    <property type="evidence" value="ECO:0007669"/>
    <property type="project" value="UniProtKB-EC"/>
</dbReference>
<evidence type="ECO:0000313" key="8">
    <source>
        <dbReference type="EMBL" id="CUM94066.1"/>
    </source>
</evidence>
<dbReference type="Pfam" id="PF13802">
    <property type="entry name" value="Gal_mutarotas_2"/>
    <property type="match status" value="1"/>
</dbReference>
<dbReference type="Pfam" id="PF21365">
    <property type="entry name" value="Glyco_hydro_31_3rd"/>
    <property type="match status" value="1"/>
</dbReference>
<keyword evidence="2 4" id="KW-0378">Hydrolase</keyword>
<accession>A0A173SVQ6</accession>
<proteinExistence type="inferred from homology"/>
<feature type="domain" description="Glycoside hydrolase family 31 TIM barrel" evidence="5">
    <location>
        <begin position="152"/>
        <end position="510"/>
    </location>
</feature>
<organism evidence="8 9">
    <name type="scientific">Faecalibacterium prausnitzii</name>
    <dbReference type="NCBI Taxonomy" id="853"/>
    <lineage>
        <taxon>Bacteria</taxon>
        <taxon>Bacillati</taxon>
        <taxon>Bacillota</taxon>
        <taxon>Clostridia</taxon>
        <taxon>Eubacteriales</taxon>
        <taxon>Oscillospiraceae</taxon>
        <taxon>Faecalibacterium</taxon>
    </lineage>
</organism>
<dbReference type="OrthoDB" id="176168at2"/>
<dbReference type="Proteomes" id="UP000095649">
    <property type="component" value="Unassembled WGS sequence"/>
</dbReference>
<dbReference type="EC" id="3.2.1.177" evidence="8"/>
<dbReference type="PROSITE" id="PS00129">
    <property type="entry name" value="GLYCOSYL_HYDROL_F31_1"/>
    <property type="match status" value="1"/>
</dbReference>
<evidence type="ECO:0000259" key="7">
    <source>
        <dbReference type="Pfam" id="PF21365"/>
    </source>
</evidence>
<dbReference type="InterPro" id="IPR000322">
    <property type="entry name" value="Glyco_hydro_31_TIM"/>
</dbReference>
<name>A0A173SVQ6_9FIRM</name>
<dbReference type="Gene3D" id="2.60.40.1760">
    <property type="entry name" value="glycosyl hydrolase (family 31)"/>
    <property type="match status" value="1"/>
</dbReference>
<evidence type="ECO:0000256" key="2">
    <source>
        <dbReference type="ARBA" id="ARBA00022801"/>
    </source>
</evidence>
<dbReference type="RefSeq" id="WP_055185784.1">
    <property type="nucleotide sequence ID" value="NZ_CYXN01000007.1"/>
</dbReference>
<dbReference type="InterPro" id="IPR048395">
    <property type="entry name" value="Glyco_hydro_31_C"/>
</dbReference>
<dbReference type="SUPFAM" id="SSF74650">
    <property type="entry name" value="Galactose mutarotase-like"/>
    <property type="match status" value="1"/>
</dbReference>
<dbReference type="InterPro" id="IPR025887">
    <property type="entry name" value="Glyco_hydro_31_N_dom"/>
</dbReference>
<feature type="domain" description="Glycosyl hydrolase family 31 C-terminal" evidence="7">
    <location>
        <begin position="523"/>
        <end position="611"/>
    </location>
</feature>
<reference evidence="8 9" key="1">
    <citation type="submission" date="2015-09" db="EMBL/GenBank/DDBJ databases">
        <authorList>
            <consortium name="Pathogen Informatics"/>
        </authorList>
    </citation>
    <scope>NUCLEOTIDE SEQUENCE [LARGE SCALE GENOMIC DNA]</scope>
    <source>
        <strain evidence="8 9">2789STDY5834970</strain>
    </source>
</reference>
<dbReference type="Pfam" id="PF01055">
    <property type="entry name" value="Glyco_hydro_31_2nd"/>
    <property type="match status" value="1"/>
</dbReference>
<dbReference type="GO" id="GO:0005975">
    <property type="term" value="P:carbohydrate metabolic process"/>
    <property type="evidence" value="ECO:0007669"/>
    <property type="project" value="InterPro"/>
</dbReference>
<dbReference type="SUPFAM" id="SSF51011">
    <property type="entry name" value="Glycosyl hydrolase domain"/>
    <property type="match status" value="1"/>
</dbReference>
<feature type="domain" description="Glycoside hydrolase family 31 N-terminal" evidence="6">
    <location>
        <begin position="36"/>
        <end position="109"/>
    </location>
</feature>
<comment type="similarity">
    <text evidence="1 4">Belongs to the glycosyl hydrolase 31 family.</text>
</comment>
<dbReference type="EMBL" id="CYXN01000007">
    <property type="protein sequence ID" value="CUM94066.1"/>
    <property type="molecule type" value="Genomic_DNA"/>
</dbReference>
<dbReference type="CDD" id="cd06604">
    <property type="entry name" value="GH31_glucosidase_II_MalA"/>
    <property type="match status" value="1"/>
</dbReference>
<dbReference type="AlphaFoldDB" id="A0A173SVQ6"/>
<dbReference type="SUPFAM" id="SSF51445">
    <property type="entry name" value="(Trans)glycosidases"/>
    <property type="match status" value="1"/>
</dbReference>
<evidence type="ECO:0000259" key="6">
    <source>
        <dbReference type="Pfam" id="PF13802"/>
    </source>
</evidence>
<dbReference type="PANTHER" id="PTHR22762:SF120">
    <property type="entry name" value="HETEROGLYCAN GLUCOSIDASE 1"/>
    <property type="match status" value="1"/>
</dbReference>
<protein>
    <submittedName>
        <fullName evidence="8">Alpha-xylosidase</fullName>
        <ecNumber evidence="8">3.2.1.177</ecNumber>
    </submittedName>
</protein>
<dbReference type="GO" id="GO:0030246">
    <property type="term" value="F:carbohydrate binding"/>
    <property type="evidence" value="ECO:0007669"/>
    <property type="project" value="InterPro"/>
</dbReference>
<dbReference type="InterPro" id="IPR011013">
    <property type="entry name" value="Gal_mutarotase_sf_dom"/>
</dbReference>
<evidence type="ECO:0000259" key="5">
    <source>
        <dbReference type="Pfam" id="PF01055"/>
    </source>
</evidence>
<dbReference type="InterPro" id="IPR017853">
    <property type="entry name" value="GH"/>
</dbReference>
<dbReference type="PANTHER" id="PTHR22762">
    <property type="entry name" value="ALPHA-GLUCOSIDASE"/>
    <property type="match status" value="1"/>
</dbReference>
<evidence type="ECO:0000256" key="3">
    <source>
        <dbReference type="ARBA" id="ARBA00023295"/>
    </source>
</evidence>
<evidence type="ECO:0000313" key="9">
    <source>
        <dbReference type="Proteomes" id="UP000095649"/>
    </source>
</evidence>
<sequence>MIYKKQYGQPFDTESVVGSFLPMMETIPYLTKEPDGFSYAMEPQDILYGLGENVRGINKRGWVYESKCSDDSNHTEGKSSLYGAYNFMIVSGKNTFGFFIDYPGKVTFDCGYTDMDTLRITVAEENYDLYIIEGESLTDIVHQFRQLVGRSYIPPKWAFGNAQSRWSYMNEDEVREVVANYRANNMPLDAVVLDIDYMERYKDFTVDAQRFPRFADFSAEMKAQGIRLVPIIDAAVKVEEGYDVYEEGVKNGYFCTNQDGTPFVAGVWPGRVHFPDMLNPEARAWFGSQYKALLDQGIEGFWNDMNEPAIFYTEERLKKTFAQIEKYSKQNLDISSFGAFTGMVAELSNNENDYKLFYHNTKQGRMRHDKVHNLFGYNMTRAAGEAFERLEPDKRILIYSRSACIGMHRYGGIWTGDNHSWWSHILLALHMMPSLNMCGFLYEGPDIGGFGSNTTEDLVLRWYGMGIFSPLLRNHSAKDTRRQEPYRFKNKAAFAGILQLRYLLLPYIYSEYMKAALHDSMYCMPLAFAFPEDDFARRVEDEVMIGESLLIAPVYEQNARGRYVYLPEEMLQVRVKCSESNRIETSVLPAGHHYIPVELDEVVFFMRKGHLLPLAKDGKKIQSVADVDFADLRLLAYAPDGASYEYYTDDGETKDYDKPEHFVHITLDADGNAKCDRATVKVEG</sequence>